<dbReference type="InterPro" id="IPR058627">
    <property type="entry name" value="MdtA-like_C"/>
</dbReference>
<dbReference type="PANTHER" id="PTHR30097:SF15">
    <property type="entry name" value="CATION EFFLUX SYSTEM PROTEIN CUSB"/>
    <property type="match status" value="1"/>
</dbReference>
<organism evidence="7 8">
    <name type="scientific">Methylorubrum podarium</name>
    <dbReference type="NCBI Taxonomy" id="200476"/>
    <lineage>
        <taxon>Bacteria</taxon>
        <taxon>Pseudomonadati</taxon>
        <taxon>Pseudomonadota</taxon>
        <taxon>Alphaproteobacteria</taxon>
        <taxon>Hyphomicrobiales</taxon>
        <taxon>Methylobacteriaceae</taxon>
        <taxon>Methylorubrum</taxon>
    </lineage>
</organism>
<dbReference type="EMBL" id="JBELQE010000048">
    <property type="protein sequence ID" value="MER2249805.1"/>
    <property type="molecule type" value="Genomic_DNA"/>
</dbReference>
<comment type="caution">
    <text evidence="7">The sequence shown here is derived from an EMBL/GenBank/DDBJ whole genome shotgun (WGS) entry which is preliminary data.</text>
</comment>
<dbReference type="Pfam" id="PF25973">
    <property type="entry name" value="BSH_CzcB"/>
    <property type="match status" value="1"/>
</dbReference>
<dbReference type="InterPro" id="IPR058647">
    <property type="entry name" value="BSH_CzcB-like"/>
</dbReference>
<name>A0ABV1QKA6_9HYPH</name>
<dbReference type="Proteomes" id="UP001480955">
    <property type="component" value="Unassembled WGS sequence"/>
</dbReference>
<dbReference type="PANTHER" id="PTHR30097">
    <property type="entry name" value="CATION EFFLUX SYSTEM PROTEIN CUSB"/>
    <property type="match status" value="1"/>
</dbReference>
<keyword evidence="2" id="KW-0813">Transport</keyword>
<gene>
    <name evidence="7" type="ORF">ABS772_07740</name>
</gene>
<keyword evidence="3" id="KW-1133">Transmembrane helix</keyword>
<dbReference type="Pfam" id="PF25954">
    <property type="entry name" value="Beta-barrel_RND_2"/>
    <property type="match status" value="1"/>
</dbReference>
<keyword evidence="3" id="KW-0812">Transmembrane</keyword>
<evidence type="ECO:0000259" key="4">
    <source>
        <dbReference type="Pfam" id="PF25954"/>
    </source>
</evidence>
<dbReference type="NCBIfam" id="TIGR01730">
    <property type="entry name" value="RND_mfp"/>
    <property type="match status" value="1"/>
</dbReference>
<evidence type="ECO:0000256" key="2">
    <source>
        <dbReference type="ARBA" id="ARBA00022448"/>
    </source>
</evidence>
<dbReference type="InterPro" id="IPR051909">
    <property type="entry name" value="MFP_Cation_Efflux"/>
</dbReference>
<evidence type="ECO:0000259" key="5">
    <source>
        <dbReference type="Pfam" id="PF25967"/>
    </source>
</evidence>
<evidence type="ECO:0000259" key="6">
    <source>
        <dbReference type="Pfam" id="PF25973"/>
    </source>
</evidence>
<feature type="transmembrane region" description="Helical" evidence="3">
    <location>
        <begin position="43"/>
        <end position="64"/>
    </location>
</feature>
<evidence type="ECO:0000256" key="3">
    <source>
        <dbReference type="SAM" id="Phobius"/>
    </source>
</evidence>
<proteinExistence type="inferred from homology"/>
<accession>A0ABV1QKA6</accession>
<sequence>MSRAQDARRARPALEELGRVEAAMDAHHSGDIDGRRASGRRGAMLSVAAWLLPVLALVVAVIVFPHQARQALDTALGALGLSGRDEAAAGAGKRSADDARVFHPTPEQRATMAIRPVATRSFRPESSAEGRIALNEDDNVPVASPYSGRVTRVQVRAGQEVKAGDLLLTLEASDMVQAQNDYQAALNTLQKQQALLKLDQTIAARQQELFAARAVALKDYQAAQNDVIAAQSDLKTAEAALDAVKSRLRLLGKTDAEIAAFEKSGRLSSDVEIRAPIAGTIVQRKVGVGQYLSASSDPAFVIGDLSTVWLVANVRESEVPKIRLGQAVEARVAGFGDRVFKARIDYMAASLDPATRRLAVRSEVENPDQVLRPEMFATFTILTGPPEPSPAVPLDAIVHEGGKAHLWVARPDGAVVARPVRIGLVNGETAQIVEGLAVGEEIVTRGALFIDRAASGDKAS</sequence>
<dbReference type="Pfam" id="PF25967">
    <property type="entry name" value="RND-MFP_C"/>
    <property type="match status" value="1"/>
</dbReference>
<evidence type="ECO:0000313" key="7">
    <source>
        <dbReference type="EMBL" id="MER2249805.1"/>
    </source>
</evidence>
<evidence type="ECO:0000256" key="1">
    <source>
        <dbReference type="ARBA" id="ARBA00009477"/>
    </source>
</evidence>
<dbReference type="RefSeq" id="WP_350393489.1">
    <property type="nucleotide sequence ID" value="NZ_JBELQE010000048.1"/>
</dbReference>
<dbReference type="Gene3D" id="2.40.50.100">
    <property type="match status" value="1"/>
</dbReference>
<keyword evidence="8" id="KW-1185">Reference proteome</keyword>
<dbReference type="Gene3D" id="2.40.420.20">
    <property type="match status" value="1"/>
</dbReference>
<reference evidence="7 8" key="1">
    <citation type="submission" date="2024-06" db="EMBL/GenBank/DDBJ databases">
        <authorList>
            <person name="Campbell A.G."/>
        </authorList>
    </citation>
    <scope>NUCLEOTIDE SEQUENCE [LARGE SCALE GENOMIC DNA]</scope>
    <source>
        <strain evidence="7 8">EM12</strain>
    </source>
</reference>
<dbReference type="InterPro" id="IPR058792">
    <property type="entry name" value="Beta-barrel_RND_2"/>
</dbReference>
<dbReference type="InterPro" id="IPR006143">
    <property type="entry name" value="RND_pump_MFP"/>
</dbReference>
<feature type="domain" description="Multidrug resistance protein MdtA-like C-terminal permuted SH3" evidence="5">
    <location>
        <begin position="392"/>
        <end position="446"/>
    </location>
</feature>
<feature type="domain" description="CusB-like beta-barrel" evidence="4">
    <location>
        <begin position="307"/>
        <end position="381"/>
    </location>
</feature>
<keyword evidence="3" id="KW-0472">Membrane</keyword>
<dbReference type="SUPFAM" id="SSF111369">
    <property type="entry name" value="HlyD-like secretion proteins"/>
    <property type="match status" value="1"/>
</dbReference>
<dbReference type="Gene3D" id="2.40.30.170">
    <property type="match status" value="1"/>
</dbReference>
<feature type="domain" description="CzcB-like barrel-sandwich hybrid" evidence="6">
    <location>
        <begin position="141"/>
        <end position="302"/>
    </location>
</feature>
<comment type="similarity">
    <text evidence="1">Belongs to the membrane fusion protein (MFP) (TC 8.A.1) family.</text>
</comment>
<evidence type="ECO:0000313" key="8">
    <source>
        <dbReference type="Proteomes" id="UP001480955"/>
    </source>
</evidence>
<protein>
    <submittedName>
        <fullName evidence="7">Efflux RND transporter periplasmic adaptor subunit</fullName>
    </submittedName>
</protein>